<dbReference type="EMBL" id="MU117966">
    <property type="protein sequence ID" value="KAF9652916.1"/>
    <property type="molecule type" value="Genomic_DNA"/>
</dbReference>
<dbReference type="Proteomes" id="UP000886501">
    <property type="component" value="Unassembled WGS sequence"/>
</dbReference>
<evidence type="ECO:0000313" key="2">
    <source>
        <dbReference type="Proteomes" id="UP000886501"/>
    </source>
</evidence>
<protein>
    <submittedName>
        <fullName evidence="1">Replication factor-a protein</fullName>
    </submittedName>
</protein>
<evidence type="ECO:0000313" key="1">
    <source>
        <dbReference type="EMBL" id="KAF9652916.1"/>
    </source>
</evidence>
<reference evidence="1" key="2">
    <citation type="journal article" date="2020" name="Nat. Commun.">
        <title>Large-scale genome sequencing of mycorrhizal fungi provides insights into the early evolution of symbiotic traits.</title>
        <authorList>
            <person name="Miyauchi S."/>
            <person name="Kiss E."/>
            <person name="Kuo A."/>
            <person name="Drula E."/>
            <person name="Kohler A."/>
            <person name="Sanchez-Garcia M."/>
            <person name="Morin E."/>
            <person name="Andreopoulos B."/>
            <person name="Barry K.W."/>
            <person name="Bonito G."/>
            <person name="Buee M."/>
            <person name="Carver A."/>
            <person name="Chen C."/>
            <person name="Cichocki N."/>
            <person name="Clum A."/>
            <person name="Culley D."/>
            <person name="Crous P.W."/>
            <person name="Fauchery L."/>
            <person name="Girlanda M."/>
            <person name="Hayes R.D."/>
            <person name="Keri Z."/>
            <person name="LaButti K."/>
            <person name="Lipzen A."/>
            <person name="Lombard V."/>
            <person name="Magnuson J."/>
            <person name="Maillard F."/>
            <person name="Murat C."/>
            <person name="Nolan M."/>
            <person name="Ohm R.A."/>
            <person name="Pangilinan J."/>
            <person name="Pereira M.F."/>
            <person name="Perotto S."/>
            <person name="Peter M."/>
            <person name="Pfister S."/>
            <person name="Riley R."/>
            <person name="Sitrit Y."/>
            <person name="Stielow J.B."/>
            <person name="Szollosi G."/>
            <person name="Zifcakova L."/>
            <person name="Stursova M."/>
            <person name="Spatafora J.W."/>
            <person name="Tedersoo L."/>
            <person name="Vaario L.M."/>
            <person name="Yamada A."/>
            <person name="Yan M."/>
            <person name="Wang P."/>
            <person name="Xu J."/>
            <person name="Bruns T."/>
            <person name="Baldrian P."/>
            <person name="Vilgalys R."/>
            <person name="Dunand C."/>
            <person name="Henrissat B."/>
            <person name="Grigoriev I.V."/>
            <person name="Hibbett D."/>
            <person name="Nagy L.G."/>
            <person name="Martin F.M."/>
        </authorList>
    </citation>
    <scope>NUCLEOTIDE SEQUENCE</scope>
    <source>
        <strain evidence="1">P2</strain>
    </source>
</reference>
<name>A0ACB6ZU10_THEGA</name>
<accession>A0ACB6ZU10</accession>
<gene>
    <name evidence="1" type="ORF">BDM02DRAFT_3136336</name>
</gene>
<organism evidence="1 2">
    <name type="scientific">Thelephora ganbajun</name>
    <name type="common">Ganba fungus</name>
    <dbReference type="NCBI Taxonomy" id="370292"/>
    <lineage>
        <taxon>Eukaryota</taxon>
        <taxon>Fungi</taxon>
        <taxon>Dikarya</taxon>
        <taxon>Basidiomycota</taxon>
        <taxon>Agaricomycotina</taxon>
        <taxon>Agaricomycetes</taxon>
        <taxon>Thelephorales</taxon>
        <taxon>Thelephoraceae</taxon>
        <taxon>Thelephora</taxon>
    </lineage>
</organism>
<comment type="caution">
    <text evidence="1">The sequence shown here is derived from an EMBL/GenBank/DDBJ whole genome shotgun (WGS) entry which is preliminary data.</text>
</comment>
<keyword evidence="2" id="KW-1185">Reference proteome</keyword>
<proteinExistence type="predicted"/>
<reference evidence="1" key="1">
    <citation type="submission" date="2019-10" db="EMBL/GenBank/DDBJ databases">
        <authorList>
            <consortium name="DOE Joint Genome Institute"/>
            <person name="Kuo A."/>
            <person name="Miyauchi S."/>
            <person name="Kiss E."/>
            <person name="Drula E."/>
            <person name="Kohler A."/>
            <person name="Sanchez-Garcia M."/>
            <person name="Andreopoulos B."/>
            <person name="Barry K.W."/>
            <person name="Bonito G."/>
            <person name="Buee M."/>
            <person name="Carver A."/>
            <person name="Chen C."/>
            <person name="Cichocki N."/>
            <person name="Clum A."/>
            <person name="Culley D."/>
            <person name="Crous P.W."/>
            <person name="Fauchery L."/>
            <person name="Girlanda M."/>
            <person name="Hayes R."/>
            <person name="Keri Z."/>
            <person name="Labutti K."/>
            <person name="Lipzen A."/>
            <person name="Lombard V."/>
            <person name="Magnuson J."/>
            <person name="Maillard F."/>
            <person name="Morin E."/>
            <person name="Murat C."/>
            <person name="Nolan M."/>
            <person name="Ohm R."/>
            <person name="Pangilinan J."/>
            <person name="Pereira M."/>
            <person name="Perotto S."/>
            <person name="Peter M."/>
            <person name="Riley R."/>
            <person name="Sitrit Y."/>
            <person name="Stielow B."/>
            <person name="Szollosi G."/>
            <person name="Zifcakova L."/>
            <person name="Stursova M."/>
            <person name="Spatafora J.W."/>
            <person name="Tedersoo L."/>
            <person name="Vaario L.-M."/>
            <person name="Yamada A."/>
            <person name="Yan M."/>
            <person name="Wang P."/>
            <person name="Xu J."/>
            <person name="Bruns T."/>
            <person name="Baldrian P."/>
            <person name="Vilgalys R."/>
            <person name="Henrissat B."/>
            <person name="Grigoriev I.V."/>
            <person name="Hibbett D."/>
            <person name="Nagy L.G."/>
            <person name="Martin F.M."/>
        </authorList>
    </citation>
    <scope>NUCLEOTIDE SEQUENCE</scope>
    <source>
        <strain evidence="1">P2</strain>
    </source>
</reference>
<sequence>MDEGVPQLTTGVCNEIASSTSQQDTVWSTSPVLQIVQAKAIETNGQTRWRTVISDGEHVLQAMVVTQLNALFENGDAGKGSIVRVQRFAINTIQGRRIVIILGLEVLATDVEKIGNPTPRTLDPPGTTSKPPSAAGPPGPRAVPPRPGRQTLPIEGLSPYSNNWTIKARVTQKSDIRHWSNQRGEGKLFSVTLMDETGEIRGTGFNLVVDQLYEKMQEGKVYYISKARVNLAKKKFNNVANDYELALEKNTEVEECTDQSDVPEIKYSFMKLDDLVNKPKDSTCDVIGIVSEVGDVSTISTRANRTASKRELTLVDRSNSSIRLTLWGRQAETYEDDGSNPVIAFKGVRISEFQGCSLSMISTSIMTNNPDIPDAHVLRGWYDSVGINQSFTAYSNVGLGSGGAATFNRAEIRTIDDVKTNLQIAEKAEMFSCRGTILHIKGDNPAYPACPNQSCKKKVIDTGEGWQCEKCEKTWEKPEYRYIISMAVSDHTGQAWLQGFHDVGLAVFNMSADDLMEIKNNDPAKYPAILSKSSYSTFNFACRAKLDTYQDQSKIRYGISRILPLNYKEEAGYLRDIIKAKWPH</sequence>